<keyword evidence="3" id="KW-1185">Reference proteome</keyword>
<reference evidence="1 3" key="1">
    <citation type="journal article" date="2012" name="Nature">
        <title>Algal genomes reveal evolutionary mosaicism and the fate of nucleomorphs.</title>
        <authorList>
            <consortium name="DOE Joint Genome Institute"/>
            <person name="Curtis B.A."/>
            <person name="Tanifuji G."/>
            <person name="Burki F."/>
            <person name="Gruber A."/>
            <person name="Irimia M."/>
            <person name="Maruyama S."/>
            <person name="Arias M.C."/>
            <person name="Ball S.G."/>
            <person name="Gile G.H."/>
            <person name="Hirakawa Y."/>
            <person name="Hopkins J.F."/>
            <person name="Kuo A."/>
            <person name="Rensing S.A."/>
            <person name="Schmutz J."/>
            <person name="Symeonidi A."/>
            <person name="Elias M."/>
            <person name="Eveleigh R.J."/>
            <person name="Herman E.K."/>
            <person name="Klute M.J."/>
            <person name="Nakayama T."/>
            <person name="Obornik M."/>
            <person name="Reyes-Prieto A."/>
            <person name="Armbrust E.V."/>
            <person name="Aves S.J."/>
            <person name="Beiko R.G."/>
            <person name="Coutinho P."/>
            <person name="Dacks J.B."/>
            <person name="Durnford D.G."/>
            <person name="Fast N.M."/>
            <person name="Green B.R."/>
            <person name="Grisdale C.J."/>
            <person name="Hempel F."/>
            <person name="Henrissat B."/>
            <person name="Hoppner M.P."/>
            <person name="Ishida K."/>
            <person name="Kim E."/>
            <person name="Koreny L."/>
            <person name="Kroth P.G."/>
            <person name="Liu Y."/>
            <person name="Malik S.B."/>
            <person name="Maier U.G."/>
            <person name="McRose D."/>
            <person name="Mock T."/>
            <person name="Neilson J.A."/>
            <person name="Onodera N.T."/>
            <person name="Poole A.M."/>
            <person name="Pritham E.J."/>
            <person name="Richards T.A."/>
            <person name="Rocap G."/>
            <person name="Roy S.W."/>
            <person name="Sarai C."/>
            <person name="Schaack S."/>
            <person name="Shirato S."/>
            <person name="Slamovits C.H."/>
            <person name="Spencer D.F."/>
            <person name="Suzuki S."/>
            <person name="Worden A.Z."/>
            <person name="Zauner S."/>
            <person name="Barry K."/>
            <person name="Bell C."/>
            <person name="Bharti A.K."/>
            <person name="Crow J.A."/>
            <person name="Grimwood J."/>
            <person name="Kramer R."/>
            <person name="Lindquist E."/>
            <person name="Lucas S."/>
            <person name="Salamov A."/>
            <person name="McFadden G.I."/>
            <person name="Lane C.E."/>
            <person name="Keeling P.J."/>
            <person name="Gray M.W."/>
            <person name="Grigoriev I.V."/>
            <person name="Archibald J.M."/>
        </authorList>
    </citation>
    <scope>NUCLEOTIDE SEQUENCE</scope>
    <source>
        <strain evidence="1 3">CCMP2712</strain>
    </source>
</reference>
<dbReference type="AlphaFoldDB" id="L1JEH4"/>
<dbReference type="KEGG" id="gtt:GUITHDRAFT_107279"/>
<dbReference type="HOGENOM" id="CLU_802790_0_0_1"/>
<dbReference type="PaxDb" id="55529-EKX46928"/>
<dbReference type="GeneID" id="17303577"/>
<accession>L1JEH4</accession>
<dbReference type="RefSeq" id="XP_005833908.1">
    <property type="nucleotide sequence ID" value="XM_005833851.1"/>
</dbReference>
<reference evidence="3" key="2">
    <citation type="submission" date="2012-11" db="EMBL/GenBank/DDBJ databases">
        <authorList>
            <person name="Kuo A."/>
            <person name="Curtis B.A."/>
            <person name="Tanifuji G."/>
            <person name="Burki F."/>
            <person name="Gruber A."/>
            <person name="Irimia M."/>
            <person name="Maruyama S."/>
            <person name="Arias M.C."/>
            <person name="Ball S.G."/>
            <person name="Gile G.H."/>
            <person name="Hirakawa Y."/>
            <person name="Hopkins J.F."/>
            <person name="Rensing S.A."/>
            <person name="Schmutz J."/>
            <person name="Symeonidi A."/>
            <person name="Elias M."/>
            <person name="Eveleigh R.J."/>
            <person name="Herman E.K."/>
            <person name="Klute M.J."/>
            <person name="Nakayama T."/>
            <person name="Obornik M."/>
            <person name="Reyes-Prieto A."/>
            <person name="Armbrust E.V."/>
            <person name="Aves S.J."/>
            <person name="Beiko R.G."/>
            <person name="Coutinho P."/>
            <person name="Dacks J.B."/>
            <person name="Durnford D.G."/>
            <person name="Fast N.M."/>
            <person name="Green B.R."/>
            <person name="Grisdale C."/>
            <person name="Hempe F."/>
            <person name="Henrissat B."/>
            <person name="Hoppner M.P."/>
            <person name="Ishida K.-I."/>
            <person name="Kim E."/>
            <person name="Koreny L."/>
            <person name="Kroth P.G."/>
            <person name="Liu Y."/>
            <person name="Malik S.-B."/>
            <person name="Maier U.G."/>
            <person name="McRose D."/>
            <person name="Mock T."/>
            <person name="Neilson J.A."/>
            <person name="Onodera N.T."/>
            <person name="Poole A.M."/>
            <person name="Pritham E.J."/>
            <person name="Richards T.A."/>
            <person name="Rocap G."/>
            <person name="Roy S.W."/>
            <person name="Sarai C."/>
            <person name="Schaack S."/>
            <person name="Shirato S."/>
            <person name="Slamovits C.H."/>
            <person name="Spencer D.F."/>
            <person name="Suzuki S."/>
            <person name="Worden A.Z."/>
            <person name="Zauner S."/>
            <person name="Barry K."/>
            <person name="Bell C."/>
            <person name="Bharti A.K."/>
            <person name="Crow J.A."/>
            <person name="Grimwood J."/>
            <person name="Kramer R."/>
            <person name="Lindquist E."/>
            <person name="Lucas S."/>
            <person name="Salamov A."/>
            <person name="McFadden G.I."/>
            <person name="Lane C.E."/>
            <person name="Keeling P.J."/>
            <person name="Gray M.W."/>
            <person name="Grigoriev I.V."/>
            <person name="Archibald J.M."/>
        </authorList>
    </citation>
    <scope>NUCLEOTIDE SEQUENCE</scope>
    <source>
        <strain evidence="3">CCMP2712</strain>
    </source>
</reference>
<protein>
    <submittedName>
        <fullName evidence="1 2">Uncharacterized protein</fullName>
    </submittedName>
</protein>
<dbReference type="Proteomes" id="UP000011087">
    <property type="component" value="Unassembled WGS sequence"/>
</dbReference>
<sequence>MPHTTRPSQQDRLPVQTVSIMPPPMLRPVAMPCPPAPAPSAAPCCPPPTSYSDALATLDRCAALARPISDTSAAVLDITDPASFRDFLAGRDGDAAPAAPAAYPALIDTRKPILKKRPLVDGYTAPSVDAPVKRQRREGERALERRRKKIVWKLGSLLKVSKKVYSRVDDIRPVCVYYQCIWDCAKKVCDSAGIQMSRELEQLEPRACEGYRQGNAATAEQRAELLRRVGRAAELVASISSEQERPGIRDKFMMYAWDAICPKRLKLRDCRSRQKLADYITYCNVLYTCLLPCEGELGVQVPLPPGLPEAMKGEDVRRLNEYAFKVWRLCQSMRPPEDMGRRSLRG</sequence>
<dbReference type="EnsemblProtists" id="EKX46928">
    <property type="protein sequence ID" value="EKX46928"/>
    <property type="gene ID" value="GUITHDRAFT_107279"/>
</dbReference>
<organism evidence="1">
    <name type="scientific">Guillardia theta (strain CCMP2712)</name>
    <name type="common">Cryptophyte</name>
    <dbReference type="NCBI Taxonomy" id="905079"/>
    <lineage>
        <taxon>Eukaryota</taxon>
        <taxon>Cryptophyceae</taxon>
        <taxon>Pyrenomonadales</taxon>
        <taxon>Geminigeraceae</taxon>
        <taxon>Guillardia</taxon>
    </lineage>
</organism>
<dbReference type="EMBL" id="JH992992">
    <property type="protein sequence ID" value="EKX46928.1"/>
    <property type="molecule type" value="Genomic_DNA"/>
</dbReference>
<evidence type="ECO:0000313" key="3">
    <source>
        <dbReference type="Proteomes" id="UP000011087"/>
    </source>
</evidence>
<reference evidence="2" key="3">
    <citation type="submission" date="2016-03" db="UniProtKB">
        <authorList>
            <consortium name="EnsemblProtists"/>
        </authorList>
    </citation>
    <scope>IDENTIFICATION</scope>
</reference>
<gene>
    <name evidence="1" type="ORF">GUITHDRAFT_107279</name>
</gene>
<evidence type="ECO:0000313" key="2">
    <source>
        <dbReference type="EnsemblProtists" id="EKX46928"/>
    </source>
</evidence>
<proteinExistence type="predicted"/>
<name>L1JEH4_GUITC</name>
<evidence type="ECO:0000313" key="1">
    <source>
        <dbReference type="EMBL" id="EKX46928.1"/>
    </source>
</evidence>